<comment type="caution">
    <text evidence="11">The sequence shown here is derived from an EMBL/GenBank/DDBJ whole genome shotgun (WGS) entry which is preliminary data.</text>
</comment>
<dbReference type="GO" id="GO:0008270">
    <property type="term" value="F:zinc ion binding"/>
    <property type="evidence" value="ECO:0007669"/>
    <property type="project" value="InterPro"/>
</dbReference>
<dbReference type="InterPro" id="IPR007325">
    <property type="entry name" value="KFase/CYL"/>
</dbReference>
<organism evidence="11 12">
    <name type="scientific">Colletotrichum chrysophilum</name>
    <dbReference type="NCBI Taxonomy" id="1836956"/>
    <lineage>
        <taxon>Eukaryota</taxon>
        <taxon>Fungi</taxon>
        <taxon>Dikarya</taxon>
        <taxon>Ascomycota</taxon>
        <taxon>Pezizomycotina</taxon>
        <taxon>Sordariomycetes</taxon>
        <taxon>Hypocreomycetidae</taxon>
        <taxon>Glomerellales</taxon>
        <taxon>Glomerellaceae</taxon>
        <taxon>Colletotrichum</taxon>
        <taxon>Colletotrichum gloeosporioides species complex</taxon>
    </lineage>
</organism>
<dbReference type="Gene3D" id="3.50.30.50">
    <property type="entry name" value="Putative cyclase"/>
    <property type="match status" value="1"/>
</dbReference>
<evidence type="ECO:0000256" key="7">
    <source>
        <dbReference type="ARBA" id="ARBA00023242"/>
    </source>
</evidence>
<accession>A0AAD9EFW3</accession>
<dbReference type="EMBL" id="JAQOWY010000367">
    <property type="protein sequence ID" value="KAK1843271.1"/>
    <property type="molecule type" value="Genomic_DNA"/>
</dbReference>
<dbReference type="GO" id="GO:0019441">
    <property type="term" value="P:L-tryptophan catabolic process to kynurenine"/>
    <property type="evidence" value="ECO:0007669"/>
    <property type="project" value="InterPro"/>
</dbReference>
<comment type="similarity">
    <text evidence="2">Belongs to the Cyclase 1 superfamily.</text>
</comment>
<keyword evidence="4 9" id="KW-0812">Transmembrane</keyword>
<dbReference type="CDD" id="cd12148">
    <property type="entry name" value="fungal_TF_MHR"/>
    <property type="match status" value="1"/>
</dbReference>
<dbReference type="InterPro" id="IPR011701">
    <property type="entry name" value="MFS"/>
</dbReference>
<keyword evidence="3" id="KW-0813">Transport</keyword>
<dbReference type="GO" id="GO:0003677">
    <property type="term" value="F:DNA binding"/>
    <property type="evidence" value="ECO:0007669"/>
    <property type="project" value="InterPro"/>
</dbReference>
<dbReference type="InterPro" id="IPR007219">
    <property type="entry name" value="XnlR_reg_dom"/>
</dbReference>
<dbReference type="InterPro" id="IPR037175">
    <property type="entry name" value="KFase_sf"/>
</dbReference>
<feature type="region of interest" description="Disordered" evidence="8">
    <location>
        <begin position="967"/>
        <end position="990"/>
    </location>
</feature>
<feature type="transmembrane region" description="Helical" evidence="9">
    <location>
        <begin position="98"/>
        <end position="120"/>
    </location>
</feature>
<comment type="subcellular location">
    <subcellularLocation>
        <location evidence="1">Membrane</location>
        <topology evidence="1">Multi-pass membrane protein</topology>
    </subcellularLocation>
</comment>
<evidence type="ECO:0000256" key="1">
    <source>
        <dbReference type="ARBA" id="ARBA00004141"/>
    </source>
</evidence>
<name>A0AAD9EFW3_9PEZI</name>
<evidence type="ECO:0000256" key="8">
    <source>
        <dbReference type="SAM" id="MobiDB-lite"/>
    </source>
</evidence>
<keyword evidence="6 9" id="KW-0472">Membrane</keyword>
<feature type="region of interest" description="Disordered" evidence="8">
    <location>
        <begin position="505"/>
        <end position="545"/>
    </location>
</feature>
<evidence type="ECO:0000256" key="2">
    <source>
        <dbReference type="ARBA" id="ARBA00007865"/>
    </source>
</evidence>
<sequence length="1706" mass="187626">MAASKPHGEHKREIVENEHGDHAVHVEGDEFNETMKIEGQTAPTWSKEEEGQALRKLDWNLIPLLGALYLVSYIDRGNVGNAYTAGMGEEWGITSEDYSWIVTILYIGYILFHWLILAWTFVPLPLWTALMAIGWGSMSMLQAATHNFAGIMALRFLVGAFEAGFVPAVALYMTFFYHRGEMGLRYGLFISFSPLASCFTSALAYGLVGAKSSIPNWELLFLVEGSPTILLAIVAYFYLPPSPSECRFLTPRQNEIISHRAFKGRGEKREGKLNFKQAFAAFYDYKNYLQAMIIFCLNTAFGSLPAYLPTILQAMGYTSLHAQGFSACPYLAAYVVCVTASFVSDRFRTLGVFIVLFCCTGAVGYVLLATIHTTGFAILRPSSSSKRGAGLAIFGMVGQCGPILGARLFPKTDQPCLCLRFQNKKRDEKYGKSDLDYVPAEVADKGDDHPIPCGESGTDTETFNLRTDVFGNPEVTPIWICLLQLQIPQSQMQWKPAHLYRMSPVRRERHETYTPQTNATSDSTNGPPNDGSRATAATEPDGEGSLWFQVGIGEDGAVIYNGPTSRFHAGALEEDNLNEASDPIRGHIETLQSQYALMDSVWLPLIAAKPEMNGTGVDATTGMALLDIYWSWLHPLHSCVYRPILMMDLALGGPYCSDFLLLCIFGLAARHLPEEASENSDVSKGERFIARARELLLQEMAATKPAIPTIQGLLILGGRQCASGKSSEGWLYTGMAIRMMKDIGLHLDITKLSRLERWTPAEIETRKRLYNSAYIWDKTLSLALGRPPSLTRRPYPTQEILDKVDDQRLWKPVHATEVSENYVLLPSWTTSTFCAFCHLHEITTSMMLLFSSVTKNDEFASQIADIDSRINQWYGSMPTALRIEDISGLRQSPPPHIVSLKLMTYQVSYCIYTAATVETEELKRATTQQDREDAAARLAAAFRILQKEASLTPGSGRSLDTIRRLLSTGQPSRNGGHDNTPMPRNHVQQTSQRQLRTMNTENNGGVFANGTGGSLGSVPGSYSVSADSSATNNNNSLFPAADGGLWSDDIGYGVTVGSFLRDVPQAQAASIPLVNPRASTDNFPTAYEVPADFRNVFPAENFNRNVTTTWWSTEVLDGHSTEAAAEASAALANASFIVLDKDMYQSIFDFPPGPSFSRRIVHDGTVFSPECNCIFFAELHPPKEGFSADAMPWVWRVNLNDTPPTTEKVYPSPQLTVPNGAYYHNGSVYWAQEGNYTNPGGIVRMNPVTLETEIVLDNFFGHRFNSPNDVVTTRDGVAYFTDGYYGYDNFNDTLKPELANGVWRWDMGTSDLRMVAGAGGGHFTNPNGVALNLEEDKLYVTNRGNASDNPAGGRTIYEYQIHSTGLPLRGGDVFAYADSGFPDGIKVDRDGRVYGGVTGGVSVFDSSGKQLGIIRVAEGDVAVNMQNMGAITTTKTSSRPSFSELPLRKGDPKASAWGLWGAEDDLGTLNLLNPSLVKAATAEGSSHWDGPRHYPYQSTLQYYNGVTQDDISGPKANLKIGVQNIANKTVTGRGILLDWHSWAMEQGIQIDPFSAHGIPLSELKAVARAQKVHFRPGDILLVQTGWLEAYRALSVDQQAALPRRQVRSSCGVEATEESIQWHWDNAFAAVASDTVAYEAWPSPKLWGVSMHEVFLSGWGMPIGESFDLEDLAAKCKKEQRWSFMFVSVPLNVPGGVASPPGAVAIF</sequence>
<feature type="transmembrane region" description="Helical" evidence="9">
    <location>
        <begin position="288"/>
        <end position="308"/>
    </location>
</feature>
<dbReference type="InterPro" id="IPR011042">
    <property type="entry name" value="6-blade_b-propeller_TolB-like"/>
</dbReference>
<evidence type="ECO:0000259" key="10">
    <source>
        <dbReference type="SMART" id="SM00906"/>
    </source>
</evidence>
<dbReference type="InterPro" id="IPR013658">
    <property type="entry name" value="SGL"/>
</dbReference>
<dbReference type="Proteomes" id="UP001243330">
    <property type="component" value="Unassembled WGS sequence"/>
</dbReference>
<dbReference type="FunFam" id="1.20.1250.20:FF:000018">
    <property type="entry name" value="MFS transporter permease"/>
    <property type="match status" value="1"/>
</dbReference>
<dbReference type="GO" id="GO:0004061">
    <property type="term" value="F:arylformamidase activity"/>
    <property type="evidence" value="ECO:0007669"/>
    <property type="project" value="InterPro"/>
</dbReference>
<feature type="transmembrane region" description="Helical" evidence="9">
    <location>
        <begin position="349"/>
        <end position="368"/>
    </location>
</feature>
<keyword evidence="5 9" id="KW-1133">Transmembrane helix</keyword>
<dbReference type="PANTHER" id="PTHR43791">
    <property type="entry name" value="PERMEASE-RELATED"/>
    <property type="match status" value="1"/>
</dbReference>
<reference evidence="11" key="1">
    <citation type="submission" date="2023-01" db="EMBL/GenBank/DDBJ databases">
        <title>Colletotrichum chrysophilum M932 genome sequence.</title>
        <authorList>
            <person name="Baroncelli R."/>
        </authorList>
    </citation>
    <scope>NUCLEOTIDE SEQUENCE</scope>
    <source>
        <strain evidence="11">M932</strain>
    </source>
</reference>
<dbReference type="Gene3D" id="1.20.1250.20">
    <property type="entry name" value="MFS general substrate transporter like domains"/>
    <property type="match status" value="1"/>
</dbReference>
<dbReference type="InterPro" id="IPR036259">
    <property type="entry name" value="MFS_trans_sf"/>
</dbReference>
<dbReference type="Pfam" id="PF04082">
    <property type="entry name" value="Fungal_trans"/>
    <property type="match status" value="1"/>
</dbReference>
<evidence type="ECO:0000256" key="6">
    <source>
        <dbReference type="ARBA" id="ARBA00023136"/>
    </source>
</evidence>
<feature type="transmembrane region" description="Helical" evidence="9">
    <location>
        <begin position="320"/>
        <end position="343"/>
    </location>
</feature>
<feature type="transmembrane region" description="Helical" evidence="9">
    <location>
        <begin position="219"/>
        <end position="239"/>
    </location>
</feature>
<dbReference type="SUPFAM" id="SSF103473">
    <property type="entry name" value="MFS general substrate transporter"/>
    <property type="match status" value="1"/>
</dbReference>
<dbReference type="SUPFAM" id="SSF102198">
    <property type="entry name" value="Putative cyclase"/>
    <property type="match status" value="1"/>
</dbReference>
<feature type="compositionally biased region" description="Polar residues" evidence="8">
    <location>
        <begin position="513"/>
        <end position="527"/>
    </location>
</feature>
<evidence type="ECO:0000256" key="9">
    <source>
        <dbReference type="SAM" id="Phobius"/>
    </source>
</evidence>
<evidence type="ECO:0000313" key="11">
    <source>
        <dbReference type="EMBL" id="KAK1843271.1"/>
    </source>
</evidence>
<protein>
    <submittedName>
        <fullName evidence="11">Major facilitator superfamily transporter</fullName>
    </submittedName>
</protein>
<evidence type="ECO:0000256" key="3">
    <source>
        <dbReference type="ARBA" id="ARBA00022448"/>
    </source>
</evidence>
<dbReference type="Gene3D" id="2.120.10.30">
    <property type="entry name" value="TolB, C-terminal domain"/>
    <property type="match status" value="1"/>
</dbReference>
<dbReference type="SMART" id="SM00906">
    <property type="entry name" value="Fungal_trans"/>
    <property type="match status" value="1"/>
</dbReference>
<evidence type="ECO:0000256" key="5">
    <source>
        <dbReference type="ARBA" id="ARBA00022989"/>
    </source>
</evidence>
<feature type="transmembrane region" description="Helical" evidence="9">
    <location>
        <begin position="184"/>
        <end position="207"/>
    </location>
</feature>
<dbReference type="SUPFAM" id="SSF63829">
    <property type="entry name" value="Calcium-dependent phosphotriesterase"/>
    <property type="match status" value="1"/>
</dbReference>
<dbReference type="Pfam" id="PF08450">
    <property type="entry name" value="SGL"/>
    <property type="match status" value="1"/>
</dbReference>
<dbReference type="Pfam" id="PF07690">
    <property type="entry name" value="MFS_1"/>
    <property type="match status" value="1"/>
</dbReference>
<dbReference type="Pfam" id="PF04199">
    <property type="entry name" value="Cyclase"/>
    <property type="match status" value="1"/>
</dbReference>
<keyword evidence="12" id="KW-1185">Reference proteome</keyword>
<dbReference type="PANTHER" id="PTHR43791:SF36">
    <property type="entry name" value="TRANSPORTER, PUTATIVE (AFU_ORTHOLOGUE AFUA_6G08340)-RELATED"/>
    <property type="match status" value="1"/>
</dbReference>
<keyword evidence="7" id="KW-0539">Nucleus</keyword>
<proteinExistence type="inferred from homology"/>
<dbReference type="GO" id="GO:0006351">
    <property type="term" value="P:DNA-templated transcription"/>
    <property type="evidence" value="ECO:0007669"/>
    <property type="project" value="InterPro"/>
</dbReference>
<gene>
    <name evidence="11" type="ORF">CCHR01_14102</name>
</gene>
<feature type="transmembrane region" description="Helical" evidence="9">
    <location>
        <begin position="156"/>
        <end position="178"/>
    </location>
</feature>
<dbReference type="GO" id="GO:0016020">
    <property type="term" value="C:membrane"/>
    <property type="evidence" value="ECO:0007669"/>
    <property type="project" value="UniProtKB-SubCell"/>
</dbReference>
<evidence type="ECO:0000256" key="4">
    <source>
        <dbReference type="ARBA" id="ARBA00022692"/>
    </source>
</evidence>
<feature type="domain" description="Xylanolytic transcriptional activator regulatory" evidence="10">
    <location>
        <begin position="729"/>
        <end position="807"/>
    </location>
</feature>
<dbReference type="GO" id="GO:0022857">
    <property type="term" value="F:transmembrane transporter activity"/>
    <property type="evidence" value="ECO:0007669"/>
    <property type="project" value="InterPro"/>
</dbReference>
<evidence type="ECO:0000313" key="12">
    <source>
        <dbReference type="Proteomes" id="UP001243330"/>
    </source>
</evidence>